<organism evidence="2 3">
    <name type="scientific">Perkinsus olseni</name>
    <name type="common">Perkinsus atlanticus</name>
    <dbReference type="NCBI Taxonomy" id="32597"/>
    <lineage>
        <taxon>Eukaryota</taxon>
        <taxon>Sar</taxon>
        <taxon>Alveolata</taxon>
        <taxon>Perkinsozoa</taxon>
        <taxon>Perkinsea</taxon>
        <taxon>Perkinsida</taxon>
        <taxon>Perkinsidae</taxon>
        <taxon>Perkinsus</taxon>
    </lineage>
</organism>
<reference evidence="2 3" key="1">
    <citation type="submission" date="2020-04" db="EMBL/GenBank/DDBJ databases">
        <title>Perkinsus olseni comparative genomics.</title>
        <authorList>
            <person name="Bogema D.R."/>
        </authorList>
    </citation>
    <scope>NUCLEOTIDE SEQUENCE [LARGE SCALE GENOMIC DNA]</scope>
    <source>
        <strain evidence="2">ATCC PRA-205</strain>
    </source>
</reference>
<dbReference type="Proteomes" id="UP000574390">
    <property type="component" value="Unassembled WGS sequence"/>
</dbReference>
<dbReference type="Gene3D" id="1.10.8.1310">
    <property type="match status" value="1"/>
</dbReference>
<accession>A0A7J6Q7I5</accession>
<sequence length="163" mass="17766">MPFAMSPLRRRHYAAVDDSSDSTTASPKAEVPPYEALLGGSSRASHAVIGPGTVKKRRQQQVGQGETLRSKDSLLLQIQRIFRALAAEPVIDLYELQVLAHSPFGFVNSSIRRSVWSALLGLPVAAESSPPEEGELPSLQEVEKSYPVINTKAIYTTTKAFMT</sequence>
<dbReference type="AlphaFoldDB" id="A0A7J6Q7I5"/>
<protein>
    <submittedName>
        <fullName evidence="2">Uncharacterized protein</fullName>
    </submittedName>
</protein>
<gene>
    <name evidence="2" type="ORF">FOZ62_026257</name>
</gene>
<evidence type="ECO:0000313" key="3">
    <source>
        <dbReference type="Proteomes" id="UP000574390"/>
    </source>
</evidence>
<comment type="caution">
    <text evidence="2">The sequence shown here is derived from an EMBL/GenBank/DDBJ whole genome shotgun (WGS) entry which is preliminary data.</text>
</comment>
<feature type="region of interest" description="Disordered" evidence="1">
    <location>
        <begin position="1"/>
        <end position="67"/>
    </location>
</feature>
<proteinExistence type="predicted"/>
<name>A0A7J6Q7I5_PEROL</name>
<dbReference type="EMBL" id="JABANM010031814">
    <property type="protein sequence ID" value="KAF4703961.1"/>
    <property type="molecule type" value="Genomic_DNA"/>
</dbReference>
<evidence type="ECO:0000313" key="2">
    <source>
        <dbReference type="EMBL" id="KAF4703961.1"/>
    </source>
</evidence>
<evidence type="ECO:0000256" key="1">
    <source>
        <dbReference type="SAM" id="MobiDB-lite"/>
    </source>
</evidence>